<protein>
    <submittedName>
        <fullName evidence="2">Class I SAM-dependent methyltransferase</fullName>
        <ecNumber evidence="2">2.1.-.-</ecNumber>
    </submittedName>
</protein>
<organism evidence="2 3">
    <name type="scientific">Microbulbifer epialgicus</name>
    <dbReference type="NCBI Taxonomy" id="393907"/>
    <lineage>
        <taxon>Bacteria</taxon>
        <taxon>Pseudomonadati</taxon>
        <taxon>Pseudomonadota</taxon>
        <taxon>Gammaproteobacteria</taxon>
        <taxon>Cellvibrionales</taxon>
        <taxon>Microbulbiferaceae</taxon>
        <taxon>Microbulbifer</taxon>
    </lineage>
</organism>
<dbReference type="Pfam" id="PF13649">
    <property type="entry name" value="Methyltransf_25"/>
    <property type="match status" value="1"/>
</dbReference>
<dbReference type="SUPFAM" id="SSF53335">
    <property type="entry name" value="S-adenosyl-L-methionine-dependent methyltransferases"/>
    <property type="match status" value="1"/>
</dbReference>
<dbReference type="EMBL" id="JBGMEK010000031">
    <property type="protein sequence ID" value="MFA0812052.1"/>
    <property type="molecule type" value="Genomic_DNA"/>
</dbReference>
<proteinExistence type="predicted"/>
<dbReference type="EC" id="2.1.-.-" evidence="2"/>
<dbReference type="CDD" id="cd02440">
    <property type="entry name" value="AdoMet_MTases"/>
    <property type="match status" value="1"/>
</dbReference>
<name>A0ABV4P163_9GAMM</name>
<gene>
    <name evidence="2" type="ORF">ACCI49_14125</name>
</gene>
<reference evidence="2 3" key="1">
    <citation type="submission" date="2024-08" db="EMBL/GenBank/DDBJ databases">
        <authorList>
            <person name="Ishaq N."/>
        </authorList>
    </citation>
    <scope>NUCLEOTIDE SEQUENCE [LARGE SCALE GENOMIC DNA]</scope>
    <source>
        <strain evidence="2 3">DSM 18651</strain>
    </source>
</reference>
<dbReference type="GO" id="GO:0008168">
    <property type="term" value="F:methyltransferase activity"/>
    <property type="evidence" value="ECO:0007669"/>
    <property type="project" value="UniProtKB-KW"/>
</dbReference>
<dbReference type="Proteomes" id="UP001569428">
    <property type="component" value="Unassembled WGS sequence"/>
</dbReference>
<feature type="domain" description="Methyltransferase" evidence="1">
    <location>
        <begin position="36"/>
        <end position="124"/>
    </location>
</feature>
<evidence type="ECO:0000313" key="3">
    <source>
        <dbReference type="Proteomes" id="UP001569428"/>
    </source>
</evidence>
<evidence type="ECO:0000259" key="1">
    <source>
        <dbReference type="Pfam" id="PF13649"/>
    </source>
</evidence>
<dbReference type="InterPro" id="IPR041698">
    <property type="entry name" value="Methyltransf_25"/>
</dbReference>
<comment type="caution">
    <text evidence="2">The sequence shown here is derived from an EMBL/GenBank/DDBJ whole genome shotgun (WGS) entry which is preliminary data.</text>
</comment>
<keyword evidence="3" id="KW-1185">Reference proteome</keyword>
<keyword evidence="2" id="KW-0808">Transferase</keyword>
<evidence type="ECO:0000313" key="2">
    <source>
        <dbReference type="EMBL" id="MFA0812052.1"/>
    </source>
</evidence>
<dbReference type="InterPro" id="IPR029063">
    <property type="entry name" value="SAM-dependent_MTases_sf"/>
</dbReference>
<accession>A0ABV4P163</accession>
<dbReference type="GO" id="GO:0032259">
    <property type="term" value="P:methylation"/>
    <property type="evidence" value="ECO:0007669"/>
    <property type="project" value="UniProtKB-KW"/>
</dbReference>
<keyword evidence="2" id="KW-0489">Methyltransferase</keyword>
<sequence length="240" mass="26910">MLGNWDSIWSSRKVPVKEELIEFLDECSYLHEDEMVLDVGCGNGASAKTIENYGYRVVGVDLSKIGVLRALAVIKPTSKLIVADATLLPIRAQSFKAAVCLGLIQQMKSNGAFNVLRGIHSALKARSRALITTRAFGCNMHVKGIVREPCVYRNAQRECETMNLNEMRYLAECKPDSVIKGHSMTLTDPKYKGQIRKYFTIGELQEQVIKAGFSRVIRIKKTILKRNGKSRDSLQMVIEK</sequence>
<dbReference type="Gene3D" id="3.40.50.150">
    <property type="entry name" value="Vaccinia Virus protein VP39"/>
    <property type="match status" value="1"/>
</dbReference>
<dbReference type="RefSeq" id="WP_371839666.1">
    <property type="nucleotide sequence ID" value="NZ_JBGMEK010000031.1"/>
</dbReference>